<accession>A0A1Y5FBS2</accession>
<gene>
    <name evidence="1" type="ORF">A9Q84_08690</name>
</gene>
<evidence type="ECO:0000313" key="1">
    <source>
        <dbReference type="EMBL" id="OUR96419.1"/>
    </source>
</evidence>
<dbReference type="Pfam" id="PF13645">
    <property type="entry name" value="YkuD_2"/>
    <property type="match status" value="1"/>
</dbReference>
<dbReference type="EMBL" id="MAAO01000006">
    <property type="protein sequence ID" value="OUR96419.1"/>
    <property type="molecule type" value="Genomic_DNA"/>
</dbReference>
<reference evidence="2" key="1">
    <citation type="journal article" date="2017" name="Proc. Natl. Acad. Sci. U.S.A.">
        <title>Simulation of Deepwater Horizon oil plume reveals substrate specialization within a complex community of hydrocarbon-degraders.</title>
        <authorList>
            <person name="Hu P."/>
            <person name="Dubinsky E.A."/>
            <person name="Probst A.J."/>
            <person name="Wang J."/>
            <person name="Sieber C.M.K."/>
            <person name="Tom L.M."/>
            <person name="Gardinali P."/>
            <person name="Banfield J.F."/>
            <person name="Atlas R.M."/>
            <person name="Andersen G.L."/>
        </authorList>
    </citation>
    <scope>NUCLEOTIDE SEQUENCE [LARGE SCALE GENOMIC DNA]</scope>
</reference>
<protein>
    <recommendedName>
        <fullName evidence="3">YkuD domain-containing protein</fullName>
    </recommendedName>
</protein>
<name>A0A1Y5FBS2_9BACT</name>
<dbReference type="InterPro" id="IPR032676">
    <property type="entry name" value="YkuD_2"/>
</dbReference>
<evidence type="ECO:0000313" key="2">
    <source>
        <dbReference type="Proteomes" id="UP000196531"/>
    </source>
</evidence>
<evidence type="ECO:0008006" key="3">
    <source>
        <dbReference type="Google" id="ProtNLM"/>
    </source>
</evidence>
<dbReference type="AlphaFoldDB" id="A0A1Y5FBS2"/>
<dbReference type="Proteomes" id="UP000196531">
    <property type="component" value="Unassembled WGS sequence"/>
</dbReference>
<sequence length="229" mass="26438">MNIILIFLLPLNIYSFDGIGFETYEETIEHFVASNVPETPLRTALSFYFKNRNSFRNKTYISLADYSQSSREKRLYILNLETGMVQREYVAHGSGRNRLGFPVADKNHDGFLNKCKHSKFSRFMRLVKHRRWGMTRPGFMRVDETYRSKKFDYGSMKGHNSIRLTGLSRSSKDVRKRSVVIHEADYVKDESVVQGRTLGCPAVPVGRMKHIISKISGGSLLYSYVPQCM</sequence>
<comment type="caution">
    <text evidence="1">The sequence shown here is derived from an EMBL/GenBank/DDBJ whole genome shotgun (WGS) entry which is preliminary data.</text>
</comment>
<organism evidence="1 2">
    <name type="scientific">Halobacteriovorax marinus</name>
    <dbReference type="NCBI Taxonomy" id="97084"/>
    <lineage>
        <taxon>Bacteria</taxon>
        <taxon>Pseudomonadati</taxon>
        <taxon>Bdellovibrionota</taxon>
        <taxon>Bacteriovoracia</taxon>
        <taxon>Bacteriovoracales</taxon>
        <taxon>Halobacteriovoraceae</taxon>
        <taxon>Halobacteriovorax</taxon>
    </lineage>
</organism>
<dbReference type="PANTHER" id="PTHR38477:SF1">
    <property type="entry name" value="MUREIN L,D-TRANSPEPTIDASE CATALYTIC DOMAIN FAMILY PROTEIN"/>
    <property type="match status" value="1"/>
</dbReference>
<dbReference type="PANTHER" id="PTHR38477">
    <property type="entry name" value="HYPOTHETICAL EXPORTED PROTEIN"/>
    <property type="match status" value="1"/>
</dbReference>
<proteinExistence type="predicted"/>